<reference evidence="3" key="2">
    <citation type="journal article" date="2021" name="PeerJ">
        <title>Extensive microbial diversity within the chicken gut microbiome revealed by metagenomics and culture.</title>
        <authorList>
            <person name="Gilroy R."/>
            <person name="Ravi A."/>
            <person name="Getino M."/>
            <person name="Pursley I."/>
            <person name="Horton D.L."/>
            <person name="Alikhan N.F."/>
            <person name="Baker D."/>
            <person name="Gharbi K."/>
            <person name="Hall N."/>
            <person name="Watson M."/>
            <person name="Adriaenssens E.M."/>
            <person name="Foster-Nyarko E."/>
            <person name="Jarju S."/>
            <person name="Secka A."/>
            <person name="Antonio M."/>
            <person name="Oren A."/>
            <person name="Chaudhuri R.R."/>
            <person name="La Ragione R."/>
            <person name="Hildebrand F."/>
            <person name="Pallen M.J."/>
        </authorList>
    </citation>
    <scope>NUCLEOTIDE SEQUENCE</scope>
    <source>
        <strain evidence="3">ChiSjej1B19-7085</strain>
    </source>
</reference>
<dbReference type="Gene3D" id="1.10.8.730">
    <property type="match status" value="1"/>
</dbReference>
<feature type="compositionally biased region" description="Basic residues" evidence="1">
    <location>
        <begin position="1"/>
        <end position="18"/>
    </location>
</feature>
<dbReference type="EMBL" id="DVHF01000063">
    <property type="protein sequence ID" value="HIR57099.1"/>
    <property type="molecule type" value="Genomic_DNA"/>
</dbReference>
<feature type="region of interest" description="Disordered" evidence="1">
    <location>
        <begin position="1"/>
        <end position="24"/>
    </location>
</feature>
<name>A0A9D1J1H9_9FIRM</name>
<dbReference type="PANTHER" id="PTHR30121">
    <property type="entry name" value="UNCHARACTERIZED PROTEIN YJGR-RELATED"/>
    <property type="match status" value="1"/>
</dbReference>
<organism evidence="3 4">
    <name type="scientific">Candidatus Gallacutalibacter pullicola</name>
    <dbReference type="NCBI Taxonomy" id="2840830"/>
    <lineage>
        <taxon>Bacteria</taxon>
        <taxon>Bacillati</taxon>
        <taxon>Bacillota</taxon>
        <taxon>Clostridia</taxon>
        <taxon>Eubacteriales</taxon>
        <taxon>Candidatus Gallacutalibacter</taxon>
    </lineage>
</organism>
<dbReference type="AlphaFoldDB" id="A0A9D1J1H9"/>
<dbReference type="PANTHER" id="PTHR30121:SF6">
    <property type="entry name" value="SLR6007 PROTEIN"/>
    <property type="match status" value="1"/>
</dbReference>
<dbReference type="Pfam" id="PF19044">
    <property type="entry name" value="P-loop_TraG"/>
    <property type="match status" value="1"/>
</dbReference>
<gene>
    <name evidence="3" type="ORF">IAA54_05470</name>
</gene>
<dbReference type="SUPFAM" id="SSF52540">
    <property type="entry name" value="P-loop containing nucleoside triphosphate hydrolases"/>
    <property type="match status" value="1"/>
</dbReference>
<accession>A0A9D1J1H9</accession>
<comment type="caution">
    <text evidence="3">The sequence shown here is derived from an EMBL/GenBank/DDBJ whole genome shotgun (WGS) entry which is preliminary data.</text>
</comment>
<evidence type="ECO:0000313" key="3">
    <source>
        <dbReference type="EMBL" id="HIR57099.1"/>
    </source>
</evidence>
<dbReference type="InterPro" id="IPR043964">
    <property type="entry name" value="P-loop_TraG"/>
</dbReference>
<protein>
    <submittedName>
        <fullName evidence="3">DUF87 domain-containing protein</fullName>
    </submittedName>
</protein>
<dbReference type="Proteomes" id="UP000886785">
    <property type="component" value="Unassembled WGS sequence"/>
</dbReference>
<dbReference type="NCBIfam" id="NF045971">
    <property type="entry name" value="conju_CD1110"/>
    <property type="match status" value="1"/>
</dbReference>
<evidence type="ECO:0000256" key="1">
    <source>
        <dbReference type="SAM" id="MobiDB-lite"/>
    </source>
</evidence>
<dbReference type="InterPro" id="IPR027417">
    <property type="entry name" value="P-loop_NTPase"/>
</dbReference>
<evidence type="ECO:0000259" key="2">
    <source>
        <dbReference type="Pfam" id="PF19044"/>
    </source>
</evidence>
<proteinExistence type="predicted"/>
<dbReference type="Gene3D" id="3.40.50.300">
    <property type="entry name" value="P-loop containing nucleotide triphosphate hydrolases"/>
    <property type="match status" value="1"/>
</dbReference>
<sequence length="789" mass="90741">MKRWNKWNRNPRKKKKTGRTPAVWGKRKTAQDSIPYEVMYDDGICYLGDGKYSLTFSVQDTNYCNVTEDLQVGIVERYCKFFMALDESVQVQIHIQSKPLSRSTIALKMTVPDTATDDQKQCLSDYNNMIDERLTGADAYIQEKYVTFTIKEPDYIQARRHFDRINLDILSILRSIGCQTAQLEKIQLLYLLRECYRPDDLSEISWLEMARTGIYDKDLIAPYGIDTAVQGENYIKLGDYYTQTLFFSDFAREMSDTIIQQIMGLDEDILITINVQPQDPFYAAEQLKRRLRMLDIEKGNSISRQSKAGILIPEPPRELQATLQAAEKILKSLQARDEKLVLVNILVFVRGKTIEDVDAIAKSVRDRVAMSCAVRPFRFDHENGMNSALPLGRNDTFVSRTFTTTAAAAFVPFNVVEIVEKNGFSYGRNMRSNNIISLNRKNYENAHGFYFGTSGSGKSMGAKAEIWECYWRTKDDILIIDPDGEFLPLVELLGGEVIDVSNTSTMRFNPFDFNEFYGAEEENPLAVKSDFIISLLEVMLNMRDGMDPVTKSIVDKCVREIYQPYMAKPRDENIPTFEDFYHKLLQQEDVPEAKILAVSLEIYVHGSLNLFNGRTNIDTSNRILCFRTKNLGKQLRTMAMAIIQDFCWNRISKNQELKKTTWLWNDEIHHSLRHPTTAEWLYGIWKRGRKYGLIATGITQEVRDVCASQEYKTLIANSEFIMLYRQKPDMIDDLEQVVPLSGQQIEFLLQCDSGTGLYKAKNAVVEFSNTFKKGTKLYEILSTTVGRDR</sequence>
<dbReference type="InterPro" id="IPR051162">
    <property type="entry name" value="T4SS_component"/>
</dbReference>
<evidence type="ECO:0000313" key="4">
    <source>
        <dbReference type="Proteomes" id="UP000886785"/>
    </source>
</evidence>
<feature type="domain" description="TraG P-loop" evidence="2">
    <location>
        <begin position="440"/>
        <end position="753"/>
    </location>
</feature>
<reference evidence="3" key="1">
    <citation type="submission" date="2020-10" db="EMBL/GenBank/DDBJ databases">
        <authorList>
            <person name="Gilroy R."/>
        </authorList>
    </citation>
    <scope>NUCLEOTIDE SEQUENCE</scope>
    <source>
        <strain evidence="3">ChiSjej1B19-7085</strain>
    </source>
</reference>